<reference evidence="1" key="2">
    <citation type="submission" date="2020-11" db="EMBL/GenBank/DDBJ databases">
        <authorList>
            <person name="McCartney M.A."/>
            <person name="Auch B."/>
            <person name="Kono T."/>
            <person name="Mallez S."/>
            <person name="Becker A."/>
            <person name="Gohl D.M."/>
            <person name="Silverstein K.A.T."/>
            <person name="Koren S."/>
            <person name="Bechman K.B."/>
            <person name="Herman A."/>
            <person name="Abrahante J.E."/>
            <person name="Garbe J."/>
        </authorList>
    </citation>
    <scope>NUCLEOTIDE SEQUENCE</scope>
    <source>
        <strain evidence="1">Duluth1</strain>
        <tissue evidence="1">Whole animal</tissue>
    </source>
</reference>
<gene>
    <name evidence="1" type="ORF">DPMN_150631</name>
</gene>
<keyword evidence="2" id="KW-1185">Reference proteome</keyword>
<evidence type="ECO:0000313" key="1">
    <source>
        <dbReference type="EMBL" id="KAH3797056.1"/>
    </source>
</evidence>
<proteinExistence type="predicted"/>
<accession>A0A9D4FFQ3</accession>
<comment type="caution">
    <text evidence="1">The sequence shown here is derived from an EMBL/GenBank/DDBJ whole genome shotgun (WGS) entry which is preliminary data.</text>
</comment>
<dbReference type="Proteomes" id="UP000828390">
    <property type="component" value="Unassembled WGS sequence"/>
</dbReference>
<organism evidence="1 2">
    <name type="scientific">Dreissena polymorpha</name>
    <name type="common">Zebra mussel</name>
    <name type="synonym">Mytilus polymorpha</name>
    <dbReference type="NCBI Taxonomy" id="45954"/>
    <lineage>
        <taxon>Eukaryota</taxon>
        <taxon>Metazoa</taxon>
        <taxon>Spiralia</taxon>
        <taxon>Lophotrochozoa</taxon>
        <taxon>Mollusca</taxon>
        <taxon>Bivalvia</taxon>
        <taxon>Autobranchia</taxon>
        <taxon>Heteroconchia</taxon>
        <taxon>Euheterodonta</taxon>
        <taxon>Imparidentia</taxon>
        <taxon>Neoheterodontei</taxon>
        <taxon>Myida</taxon>
        <taxon>Dreissenoidea</taxon>
        <taxon>Dreissenidae</taxon>
        <taxon>Dreissena</taxon>
    </lineage>
</organism>
<name>A0A9D4FFQ3_DREPO</name>
<dbReference type="EMBL" id="JAIWYP010000007">
    <property type="protein sequence ID" value="KAH3797056.1"/>
    <property type="molecule type" value="Genomic_DNA"/>
</dbReference>
<dbReference type="AlphaFoldDB" id="A0A9D4FFQ3"/>
<reference evidence="1" key="1">
    <citation type="journal article" date="2019" name="bioRxiv">
        <title>The Genome of the Zebra Mussel, Dreissena polymorpha: A Resource for Invasive Species Research.</title>
        <authorList>
            <person name="McCartney M.A."/>
            <person name="Auch B."/>
            <person name="Kono T."/>
            <person name="Mallez S."/>
            <person name="Zhang Y."/>
            <person name="Obille A."/>
            <person name="Becker A."/>
            <person name="Abrahante J.E."/>
            <person name="Garbe J."/>
            <person name="Badalamenti J.P."/>
            <person name="Herman A."/>
            <person name="Mangelson H."/>
            <person name="Liachko I."/>
            <person name="Sullivan S."/>
            <person name="Sone E.D."/>
            <person name="Koren S."/>
            <person name="Silverstein K.A.T."/>
            <person name="Beckman K.B."/>
            <person name="Gohl D.M."/>
        </authorList>
    </citation>
    <scope>NUCLEOTIDE SEQUENCE</scope>
    <source>
        <strain evidence="1">Duluth1</strain>
        <tissue evidence="1">Whole animal</tissue>
    </source>
</reference>
<protein>
    <submittedName>
        <fullName evidence="1">Uncharacterized protein</fullName>
    </submittedName>
</protein>
<evidence type="ECO:0000313" key="2">
    <source>
        <dbReference type="Proteomes" id="UP000828390"/>
    </source>
</evidence>
<sequence length="52" mass="5517">MAVDKSKPLPTSLQSDFLPEDVLFALTQPPSAPDTLGPLSKYRSLNTSVVGS</sequence>